<reference evidence="2" key="2">
    <citation type="submission" date="2015-01" db="EMBL/GenBank/DDBJ databases">
        <title>Evolutionary Origins and Diversification of the Mycorrhizal Mutualists.</title>
        <authorList>
            <consortium name="DOE Joint Genome Institute"/>
            <consortium name="Mycorrhizal Genomics Consortium"/>
            <person name="Kohler A."/>
            <person name="Kuo A."/>
            <person name="Nagy L.G."/>
            <person name="Floudas D."/>
            <person name="Copeland A."/>
            <person name="Barry K.W."/>
            <person name="Cichocki N."/>
            <person name="Veneault-Fourrey C."/>
            <person name="LaButti K."/>
            <person name="Lindquist E.A."/>
            <person name="Lipzen A."/>
            <person name="Lundell T."/>
            <person name="Morin E."/>
            <person name="Murat C."/>
            <person name="Riley R."/>
            <person name="Ohm R."/>
            <person name="Sun H."/>
            <person name="Tunlid A."/>
            <person name="Henrissat B."/>
            <person name="Grigoriev I.V."/>
            <person name="Hibbett D.S."/>
            <person name="Martin F."/>
        </authorList>
    </citation>
    <scope>NUCLEOTIDE SEQUENCE [LARGE SCALE GENOMIC DNA]</scope>
    <source>
        <strain evidence="2">Foug A</strain>
    </source>
</reference>
<gene>
    <name evidence="1" type="ORF">SCLCIDRAFT_1211902</name>
</gene>
<dbReference type="HOGENOM" id="CLU_3038150_0_0_1"/>
<sequence length="55" mass="6493">MPWPIHPLPLTNLTMLMAQLRWPGSGGFLSSRRKSNLFEAPGREHRRFSKIWLYI</sequence>
<evidence type="ECO:0000313" key="1">
    <source>
        <dbReference type="EMBL" id="KIM65884.1"/>
    </source>
</evidence>
<dbReference type="InParanoid" id="A0A0C3EC35"/>
<proteinExistence type="predicted"/>
<reference evidence="1 2" key="1">
    <citation type="submission" date="2014-04" db="EMBL/GenBank/DDBJ databases">
        <authorList>
            <consortium name="DOE Joint Genome Institute"/>
            <person name="Kuo A."/>
            <person name="Kohler A."/>
            <person name="Nagy L.G."/>
            <person name="Floudas D."/>
            <person name="Copeland A."/>
            <person name="Barry K.W."/>
            <person name="Cichocki N."/>
            <person name="Veneault-Fourrey C."/>
            <person name="LaButti K."/>
            <person name="Lindquist E.A."/>
            <person name="Lipzen A."/>
            <person name="Lundell T."/>
            <person name="Morin E."/>
            <person name="Murat C."/>
            <person name="Sun H."/>
            <person name="Tunlid A."/>
            <person name="Henrissat B."/>
            <person name="Grigoriev I.V."/>
            <person name="Hibbett D.S."/>
            <person name="Martin F."/>
            <person name="Nordberg H.P."/>
            <person name="Cantor M.N."/>
            <person name="Hua S.X."/>
        </authorList>
    </citation>
    <scope>NUCLEOTIDE SEQUENCE [LARGE SCALE GENOMIC DNA]</scope>
    <source>
        <strain evidence="1 2">Foug A</strain>
    </source>
</reference>
<dbReference type="Proteomes" id="UP000053989">
    <property type="component" value="Unassembled WGS sequence"/>
</dbReference>
<dbReference type="EMBL" id="KN822020">
    <property type="protein sequence ID" value="KIM65884.1"/>
    <property type="molecule type" value="Genomic_DNA"/>
</dbReference>
<protein>
    <submittedName>
        <fullName evidence="1">Uncharacterized protein</fullName>
    </submittedName>
</protein>
<feature type="non-terminal residue" evidence="1">
    <location>
        <position position="55"/>
    </location>
</feature>
<accession>A0A0C3EC35</accession>
<keyword evidence="2" id="KW-1185">Reference proteome</keyword>
<evidence type="ECO:0000313" key="2">
    <source>
        <dbReference type="Proteomes" id="UP000053989"/>
    </source>
</evidence>
<dbReference type="AlphaFoldDB" id="A0A0C3EC35"/>
<organism evidence="1 2">
    <name type="scientific">Scleroderma citrinum Foug A</name>
    <dbReference type="NCBI Taxonomy" id="1036808"/>
    <lineage>
        <taxon>Eukaryota</taxon>
        <taxon>Fungi</taxon>
        <taxon>Dikarya</taxon>
        <taxon>Basidiomycota</taxon>
        <taxon>Agaricomycotina</taxon>
        <taxon>Agaricomycetes</taxon>
        <taxon>Agaricomycetidae</taxon>
        <taxon>Boletales</taxon>
        <taxon>Sclerodermatineae</taxon>
        <taxon>Sclerodermataceae</taxon>
        <taxon>Scleroderma</taxon>
    </lineage>
</organism>
<name>A0A0C3EC35_9AGAM</name>